<dbReference type="InterPro" id="IPR050364">
    <property type="entry name" value="Cytochrome_P450_fung"/>
</dbReference>
<gene>
    <name evidence="9" type="ORF">VFPBJ_07570</name>
    <name evidence="10" type="ORF">VFPFJ_08281</name>
</gene>
<keyword evidence="6 7" id="KW-0349">Heme</keyword>
<feature type="transmembrane region" description="Helical" evidence="8">
    <location>
        <begin position="12"/>
        <end position="31"/>
    </location>
</feature>
<dbReference type="STRING" id="33203.A0A179H7J8"/>
<dbReference type="PRINTS" id="PR00463">
    <property type="entry name" value="EP450I"/>
</dbReference>
<accession>A0A179H7J8</accession>
<name>A0A179H7J8_PURLI</name>
<evidence type="ECO:0000256" key="5">
    <source>
        <dbReference type="ARBA" id="ARBA00023033"/>
    </source>
</evidence>
<keyword evidence="8" id="KW-0472">Membrane</keyword>
<protein>
    <submittedName>
        <fullName evidence="10">Cytochrome P450 3 monooxygenase</fullName>
    </submittedName>
</protein>
<dbReference type="GO" id="GO:0016705">
    <property type="term" value="F:oxidoreductase activity, acting on paired donors, with incorporation or reduction of molecular oxygen"/>
    <property type="evidence" value="ECO:0007669"/>
    <property type="project" value="InterPro"/>
</dbReference>
<dbReference type="InterPro" id="IPR002401">
    <property type="entry name" value="Cyt_P450_E_grp-I"/>
</dbReference>
<comment type="similarity">
    <text evidence="1 7">Belongs to the cytochrome P450 family.</text>
</comment>
<dbReference type="PROSITE" id="PS00086">
    <property type="entry name" value="CYTOCHROME_P450"/>
    <property type="match status" value="1"/>
</dbReference>
<dbReference type="SUPFAM" id="SSF48264">
    <property type="entry name" value="Cytochrome P450"/>
    <property type="match status" value="1"/>
</dbReference>
<dbReference type="InterPro" id="IPR017972">
    <property type="entry name" value="Cyt_P450_CS"/>
</dbReference>
<keyword evidence="4 6" id="KW-0408">Iron</keyword>
<dbReference type="InterPro" id="IPR036396">
    <property type="entry name" value="Cyt_P450_sf"/>
</dbReference>
<evidence type="ECO:0000313" key="10">
    <source>
        <dbReference type="EMBL" id="OAQ85892.1"/>
    </source>
</evidence>
<keyword evidence="8" id="KW-1133">Transmembrane helix</keyword>
<dbReference type="EMBL" id="LSBH01000006">
    <property type="protein sequence ID" value="OAQ77098.1"/>
    <property type="molecule type" value="Genomic_DNA"/>
</dbReference>
<sequence>MATFAEIYLSPAFLIYPPLLFIVGNIVVFILNTLRPKAFPPGPRGLPGLGNLLQVDRAFPFLTYGIWAKSYGSDTPLGVKKGASNVVVLNSGRAVRELFEKRGAVYSDRPWQFMNNTWVFKDDLRAAIFQNNSTWLTRWRREFNNSFGTTAITRLRPAYEAESARLLVKLLESPVARTVDLEAILVCWMMSVPCLGVCGRRPDSMGDHGFEIKQFRRCSDEYAALVAPNAGDLFPFLRYLPEFFGMAEWKERARAVRAGVLETGAQFLSTAKEQRAALDAGKPIAWESVLAKMLREQREKKDDIFTVTDLGNTAFHIVSAATNTSLAVFSIMLMILAKYPELQQRVRNEVLEVSGGAVPKATDVPNLKYTEAFWNEAHRWRPVAPQAVAHAPSQDDVYNGYRIPKGTAVLMNVWHIHHSEEDYDDPDEFIPERFLQHPFGMRQDEAHDPAHLEAARSRVTYDFGAGRRICPGMHSAKQNLLLGLAKVLWAFDVLPPEGKEIDLSLETGFIQEIALHPKDFDVVLKLRDGRSKEDIMNHYSETYEIEAEMMGWEGGLYK</sequence>
<dbReference type="PANTHER" id="PTHR46300:SF2">
    <property type="entry name" value="CYTOCHROME P450 MONOOXYGENASE ALNH-RELATED"/>
    <property type="match status" value="1"/>
</dbReference>
<evidence type="ECO:0000256" key="8">
    <source>
        <dbReference type="SAM" id="Phobius"/>
    </source>
</evidence>
<dbReference type="OMA" id="KAMEFQD"/>
<keyword evidence="3 7" id="KW-0560">Oxidoreductase</keyword>
<comment type="caution">
    <text evidence="10">The sequence shown here is derived from an EMBL/GenBank/DDBJ whole genome shotgun (WGS) entry which is preliminary data.</text>
</comment>
<comment type="cofactor">
    <cofactor evidence="6">
        <name>heme</name>
        <dbReference type="ChEBI" id="CHEBI:30413"/>
    </cofactor>
</comment>
<reference evidence="10 11" key="1">
    <citation type="submission" date="2016-02" db="EMBL/GenBank/DDBJ databases">
        <title>Biosynthesis of antibiotic leucinostatins and their inhibition on Phytophthora in bio-control Purpureocillium lilacinum.</title>
        <authorList>
            <person name="Wang G."/>
            <person name="Liu Z."/>
            <person name="Lin R."/>
            <person name="Li E."/>
            <person name="Mao Z."/>
            <person name="Ling J."/>
            <person name="Yin W."/>
            <person name="Xie B."/>
        </authorList>
    </citation>
    <scope>NUCLEOTIDE SEQUENCE [LARGE SCALE GENOMIC DNA]</scope>
    <source>
        <strain evidence="9">PLBJ-1</strain>
        <strain evidence="10">PLFJ-1</strain>
    </source>
</reference>
<dbReference type="GO" id="GO:0004497">
    <property type="term" value="F:monooxygenase activity"/>
    <property type="evidence" value="ECO:0007669"/>
    <property type="project" value="UniProtKB-KW"/>
</dbReference>
<evidence type="ECO:0000256" key="3">
    <source>
        <dbReference type="ARBA" id="ARBA00023002"/>
    </source>
</evidence>
<organism evidence="10 11">
    <name type="scientific">Purpureocillium lilacinum</name>
    <name type="common">Paecilomyces lilacinus</name>
    <dbReference type="NCBI Taxonomy" id="33203"/>
    <lineage>
        <taxon>Eukaryota</taxon>
        <taxon>Fungi</taxon>
        <taxon>Dikarya</taxon>
        <taxon>Ascomycota</taxon>
        <taxon>Pezizomycotina</taxon>
        <taxon>Sordariomycetes</taxon>
        <taxon>Hypocreomycetidae</taxon>
        <taxon>Hypocreales</taxon>
        <taxon>Ophiocordycipitaceae</taxon>
        <taxon>Purpureocillium</taxon>
    </lineage>
</organism>
<evidence type="ECO:0000256" key="2">
    <source>
        <dbReference type="ARBA" id="ARBA00022723"/>
    </source>
</evidence>
<evidence type="ECO:0000256" key="6">
    <source>
        <dbReference type="PIRSR" id="PIRSR602401-1"/>
    </source>
</evidence>
<proteinExistence type="inferred from homology"/>
<dbReference type="AlphaFoldDB" id="A0A179H7J8"/>
<dbReference type="GO" id="GO:0020037">
    <property type="term" value="F:heme binding"/>
    <property type="evidence" value="ECO:0007669"/>
    <property type="project" value="InterPro"/>
</dbReference>
<dbReference type="EMBL" id="LSBI01000007">
    <property type="protein sequence ID" value="OAQ85892.1"/>
    <property type="molecule type" value="Genomic_DNA"/>
</dbReference>
<evidence type="ECO:0000313" key="11">
    <source>
        <dbReference type="Proteomes" id="UP000078340"/>
    </source>
</evidence>
<evidence type="ECO:0000256" key="1">
    <source>
        <dbReference type="ARBA" id="ARBA00010617"/>
    </source>
</evidence>
<dbReference type="InterPro" id="IPR001128">
    <property type="entry name" value="Cyt_P450"/>
</dbReference>
<feature type="binding site" description="axial binding residue" evidence="6">
    <location>
        <position position="470"/>
    </location>
    <ligand>
        <name>heme</name>
        <dbReference type="ChEBI" id="CHEBI:30413"/>
    </ligand>
    <ligandPart>
        <name>Fe</name>
        <dbReference type="ChEBI" id="CHEBI:18248"/>
    </ligandPart>
</feature>
<dbReference type="GO" id="GO:0005506">
    <property type="term" value="F:iron ion binding"/>
    <property type="evidence" value="ECO:0007669"/>
    <property type="project" value="InterPro"/>
</dbReference>
<dbReference type="PANTHER" id="PTHR46300">
    <property type="entry name" value="P450, PUTATIVE (EUROFUNG)-RELATED-RELATED"/>
    <property type="match status" value="1"/>
</dbReference>
<evidence type="ECO:0000256" key="4">
    <source>
        <dbReference type="ARBA" id="ARBA00023004"/>
    </source>
</evidence>
<evidence type="ECO:0000313" key="9">
    <source>
        <dbReference type="EMBL" id="OAQ77098.1"/>
    </source>
</evidence>
<evidence type="ECO:0000256" key="7">
    <source>
        <dbReference type="RuleBase" id="RU000461"/>
    </source>
</evidence>
<keyword evidence="2 6" id="KW-0479">Metal-binding</keyword>
<keyword evidence="8" id="KW-0812">Transmembrane</keyword>
<dbReference type="Pfam" id="PF00067">
    <property type="entry name" value="p450"/>
    <property type="match status" value="1"/>
</dbReference>
<dbReference type="Gene3D" id="1.10.630.10">
    <property type="entry name" value="Cytochrome P450"/>
    <property type="match status" value="1"/>
</dbReference>
<dbReference type="Proteomes" id="UP000078340">
    <property type="component" value="Unassembled WGS sequence"/>
</dbReference>
<dbReference type="Proteomes" id="UP000078240">
    <property type="component" value="Unassembled WGS sequence"/>
</dbReference>
<keyword evidence="5 7" id="KW-0503">Monooxygenase</keyword>